<dbReference type="PANTHER" id="PTHR11096:SF0">
    <property type="entry name" value="RNA 3'-TERMINAL PHOSPHATE CYCLASE"/>
    <property type="match status" value="1"/>
</dbReference>
<dbReference type="InterPro" id="IPR036553">
    <property type="entry name" value="RPTC_insert"/>
</dbReference>
<dbReference type="InterPro" id="IPR000228">
    <property type="entry name" value="RNA3'_term_phos_cyc"/>
</dbReference>
<dbReference type="InterPro" id="IPR020719">
    <property type="entry name" value="RNA3'_term_phos_cycl-like_CS"/>
</dbReference>
<name>A0A7R9I9T0_9NEOP</name>
<dbReference type="AlphaFoldDB" id="A0A7R9I9T0"/>
<dbReference type="Pfam" id="PF05189">
    <property type="entry name" value="RTC_insert"/>
    <property type="match status" value="1"/>
</dbReference>
<accession>A0A7R9I9T0</accession>
<proteinExistence type="predicted"/>
<dbReference type="SUPFAM" id="SSF52913">
    <property type="entry name" value="RNA 3'-terminal phosphate cyclase, RPTC, insert domain"/>
    <property type="match status" value="1"/>
</dbReference>
<dbReference type="SUPFAM" id="SSF55205">
    <property type="entry name" value="EPT/RTPC-like"/>
    <property type="match status" value="1"/>
</dbReference>
<dbReference type="PANTHER" id="PTHR11096">
    <property type="entry name" value="RNA 3' TERMINAL PHOSPHATE CYCLASE"/>
    <property type="match status" value="1"/>
</dbReference>
<dbReference type="InterPro" id="IPR037136">
    <property type="entry name" value="RNA3'_phos_cyclase_dom_sf"/>
</dbReference>
<dbReference type="PROSITE" id="PS01287">
    <property type="entry name" value="RTC"/>
    <property type="match status" value="1"/>
</dbReference>
<dbReference type="GO" id="GO:0003963">
    <property type="term" value="F:RNA-3'-phosphate cyclase activity"/>
    <property type="evidence" value="ECO:0007669"/>
    <property type="project" value="TreeGrafter"/>
</dbReference>
<sequence>MPRYTPFTPTKLGTNWSAPYSKLVGVGPDWSLVSHLHLTWFLLGFNPTSTKLLRSRGTPLGGEIRIESICLLLQVALPCALFSDGMTILKLKGGTNAEMAPQFDYTTEVFRPLLEKFGATFDYKIIKRGYFPRGGGEVHIRVKPVKQLNPINMVDAGQVVRVWGWAFVAGTLPIKVANTMADSATQALLKALPNIEVSIEAYKERTEEAIGTGSGINIVAETSTGCLLGGSALGKREWKTEEVGVKAVEDLLQSVKTEACVDNYAQDQLILLMALANGKSRVKCGSITLHTETAIHIAQLLTQAKFNIVKEGTSSVIECEGIGLSNG</sequence>
<evidence type="ECO:0000259" key="2">
    <source>
        <dbReference type="Pfam" id="PF01137"/>
    </source>
</evidence>
<evidence type="ECO:0000313" key="4">
    <source>
        <dbReference type="EMBL" id="CAD7452947.1"/>
    </source>
</evidence>
<dbReference type="Gene3D" id="3.65.10.20">
    <property type="entry name" value="RNA 3'-terminal phosphate cyclase domain"/>
    <property type="match status" value="2"/>
</dbReference>
<dbReference type="Pfam" id="PF01137">
    <property type="entry name" value="RTC"/>
    <property type="match status" value="1"/>
</dbReference>
<feature type="domain" description="RNA 3'-terminal phosphate cyclase" evidence="2">
    <location>
        <begin position="61"/>
        <end position="308"/>
    </location>
</feature>
<protein>
    <recommendedName>
        <fullName evidence="1">RNA 3'-terminal phosphate cyclase</fullName>
    </recommendedName>
</protein>
<dbReference type="InterPro" id="IPR013791">
    <property type="entry name" value="RNA3'-term_phos_cycl_insert"/>
</dbReference>
<dbReference type="InterPro" id="IPR023797">
    <property type="entry name" value="RNA3'_phos_cyclase_dom"/>
</dbReference>
<reference evidence="4" key="1">
    <citation type="submission" date="2020-11" db="EMBL/GenBank/DDBJ databases">
        <authorList>
            <person name="Tran Van P."/>
        </authorList>
    </citation>
    <scope>NUCLEOTIDE SEQUENCE</scope>
</reference>
<gene>
    <name evidence="4" type="ORF">TTEB3V08_LOCUS1106</name>
</gene>
<feature type="domain" description="RNA 3'-terminal phosphate cyclase insert" evidence="3">
    <location>
        <begin position="155"/>
        <end position="255"/>
    </location>
</feature>
<dbReference type="EMBL" id="OE000217">
    <property type="protein sequence ID" value="CAD7452947.1"/>
    <property type="molecule type" value="Genomic_DNA"/>
</dbReference>
<organism evidence="4">
    <name type="scientific">Timema tahoe</name>
    <dbReference type="NCBI Taxonomy" id="61484"/>
    <lineage>
        <taxon>Eukaryota</taxon>
        <taxon>Metazoa</taxon>
        <taxon>Ecdysozoa</taxon>
        <taxon>Arthropoda</taxon>
        <taxon>Hexapoda</taxon>
        <taxon>Insecta</taxon>
        <taxon>Pterygota</taxon>
        <taxon>Neoptera</taxon>
        <taxon>Polyneoptera</taxon>
        <taxon>Phasmatodea</taxon>
        <taxon>Timematodea</taxon>
        <taxon>Timematoidea</taxon>
        <taxon>Timematidae</taxon>
        <taxon>Timema</taxon>
    </lineage>
</organism>
<evidence type="ECO:0000259" key="3">
    <source>
        <dbReference type="Pfam" id="PF05189"/>
    </source>
</evidence>
<dbReference type="GO" id="GO:0006396">
    <property type="term" value="P:RNA processing"/>
    <property type="evidence" value="ECO:0007669"/>
    <property type="project" value="InterPro"/>
</dbReference>
<dbReference type="InterPro" id="IPR013792">
    <property type="entry name" value="RNA3'P_cycl/enolpyr_Trfase_a/b"/>
</dbReference>
<dbReference type="GO" id="GO:0005634">
    <property type="term" value="C:nucleus"/>
    <property type="evidence" value="ECO:0007669"/>
    <property type="project" value="TreeGrafter"/>
</dbReference>
<evidence type="ECO:0000256" key="1">
    <source>
        <dbReference type="ARBA" id="ARBA00021428"/>
    </source>
</evidence>